<evidence type="ECO:0000256" key="9">
    <source>
        <dbReference type="ARBA" id="ARBA00023157"/>
    </source>
</evidence>
<evidence type="ECO:0000256" key="11">
    <source>
        <dbReference type="ARBA" id="ARBA00023239"/>
    </source>
</evidence>
<evidence type="ECO:0000259" key="13">
    <source>
        <dbReference type="PROSITE" id="PS50958"/>
    </source>
</evidence>
<dbReference type="CDD" id="cd21159">
    <property type="entry name" value="XendoU"/>
    <property type="match status" value="1"/>
</dbReference>
<dbReference type="Pfam" id="PF01033">
    <property type="entry name" value="Somatomedin_B"/>
    <property type="match status" value="5"/>
</dbReference>
<evidence type="ECO:0000256" key="2">
    <source>
        <dbReference type="ARBA" id="ARBA00010168"/>
    </source>
</evidence>
<dbReference type="PROSITE" id="PS51959">
    <property type="entry name" value="ENDOU"/>
    <property type="match status" value="1"/>
</dbReference>
<keyword evidence="8 12" id="KW-0694">RNA-binding</keyword>
<dbReference type="InterPro" id="IPR001212">
    <property type="entry name" value="Somatomedin_B_dom"/>
</dbReference>
<dbReference type="Pfam" id="PF09412">
    <property type="entry name" value="XendoU"/>
    <property type="match status" value="1"/>
</dbReference>
<dbReference type="PROSITE" id="PS50958">
    <property type="entry name" value="SMB_2"/>
    <property type="match status" value="5"/>
</dbReference>
<feature type="signal peptide" evidence="12">
    <location>
        <begin position="1"/>
        <end position="16"/>
    </location>
</feature>
<dbReference type="InterPro" id="IPR037227">
    <property type="entry name" value="EndoU-like"/>
</dbReference>
<evidence type="ECO:0000256" key="5">
    <source>
        <dbReference type="ARBA" id="ARBA00022723"/>
    </source>
</evidence>
<protein>
    <recommendedName>
        <fullName evidence="12">Uridylate-specific endoribonuclease</fullName>
        <ecNumber evidence="12">4.6.1.-</ecNumber>
    </recommendedName>
</protein>
<feature type="domain" description="EndoU" evidence="14">
    <location>
        <begin position="237"/>
        <end position="497"/>
    </location>
</feature>
<reference evidence="15" key="2">
    <citation type="submission" date="2021-01" db="UniProtKB">
        <authorList>
            <consortium name="EnsemblMetazoa"/>
        </authorList>
    </citation>
    <scope>IDENTIFICATION</scope>
</reference>
<accession>A0A7M7HI89</accession>
<dbReference type="SUPFAM" id="SSF142877">
    <property type="entry name" value="EndoU-like"/>
    <property type="match status" value="1"/>
</dbReference>
<dbReference type="GeneID" id="105440894"/>
<feature type="domain" description="SMB" evidence="13">
    <location>
        <begin position="110"/>
        <end position="153"/>
    </location>
</feature>
<feature type="domain" description="SMB" evidence="13">
    <location>
        <begin position="66"/>
        <end position="109"/>
    </location>
</feature>
<dbReference type="GO" id="GO:0003723">
    <property type="term" value="F:RNA binding"/>
    <property type="evidence" value="ECO:0007669"/>
    <property type="project" value="UniProtKB-UniRule"/>
</dbReference>
<dbReference type="SMART" id="SM00201">
    <property type="entry name" value="SO"/>
    <property type="match status" value="5"/>
</dbReference>
<name>A0A7M7HI89_STRPU</name>
<keyword evidence="12" id="KW-0732">Signal</keyword>
<dbReference type="GO" id="GO:0016829">
    <property type="term" value="F:lyase activity"/>
    <property type="evidence" value="ECO:0007669"/>
    <property type="project" value="UniProtKB-KW"/>
</dbReference>
<evidence type="ECO:0000256" key="12">
    <source>
        <dbReference type="RuleBase" id="RU367085"/>
    </source>
</evidence>
<evidence type="ECO:0000259" key="14">
    <source>
        <dbReference type="PROSITE" id="PS51959"/>
    </source>
</evidence>
<comment type="similarity">
    <text evidence="2 12">Belongs to the ENDOU family.</text>
</comment>
<dbReference type="AlphaFoldDB" id="A0A7M7HI89"/>
<dbReference type="EC" id="4.6.1.-" evidence="12"/>
<keyword evidence="6 12" id="KW-0255">Endonuclease</keyword>
<dbReference type="EnsemblMetazoa" id="XM_011671485">
    <property type="protein sequence ID" value="XP_011669787"/>
    <property type="gene ID" value="LOC105440894"/>
</dbReference>
<evidence type="ECO:0000313" key="15">
    <source>
        <dbReference type="EnsemblMetazoa" id="XP_011669787"/>
    </source>
</evidence>
<dbReference type="Gene3D" id="4.10.410.20">
    <property type="match status" value="5"/>
</dbReference>
<organism evidence="15 16">
    <name type="scientific">Strongylocentrotus purpuratus</name>
    <name type="common">Purple sea urchin</name>
    <dbReference type="NCBI Taxonomy" id="7668"/>
    <lineage>
        <taxon>Eukaryota</taxon>
        <taxon>Metazoa</taxon>
        <taxon>Echinodermata</taxon>
        <taxon>Eleutherozoa</taxon>
        <taxon>Echinozoa</taxon>
        <taxon>Echinoidea</taxon>
        <taxon>Euechinoidea</taxon>
        <taxon>Echinacea</taxon>
        <taxon>Camarodonta</taxon>
        <taxon>Echinidea</taxon>
        <taxon>Strongylocentrotidae</taxon>
        <taxon>Strongylocentrotus</taxon>
    </lineage>
</organism>
<dbReference type="GO" id="GO:0046872">
    <property type="term" value="F:metal ion binding"/>
    <property type="evidence" value="ECO:0007669"/>
    <property type="project" value="UniProtKB-UniRule"/>
</dbReference>
<feature type="domain" description="SMB" evidence="13">
    <location>
        <begin position="155"/>
        <end position="187"/>
    </location>
</feature>
<feature type="domain" description="SMB" evidence="13">
    <location>
        <begin position="189"/>
        <end position="231"/>
    </location>
</feature>
<comment type="cofactor">
    <cofactor evidence="1 12">
        <name>Mn(2+)</name>
        <dbReference type="ChEBI" id="CHEBI:29035"/>
    </cofactor>
</comment>
<evidence type="ECO:0000256" key="3">
    <source>
        <dbReference type="ARBA" id="ARBA00011245"/>
    </source>
</evidence>
<keyword evidence="9" id="KW-1015">Disulfide bond</keyword>
<feature type="chain" id="PRO_5029937861" description="Uridylate-specific endoribonuclease" evidence="12">
    <location>
        <begin position="17"/>
        <end position="497"/>
    </location>
</feature>
<keyword evidence="16" id="KW-1185">Reference proteome</keyword>
<evidence type="ECO:0000256" key="1">
    <source>
        <dbReference type="ARBA" id="ARBA00001936"/>
    </source>
</evidence>
<dbReference type="PROSITE" id="PS00524">
    <property type="entry name" value="SMB_1"/>
    <property type="match status" value="5"/>
</dbReference>
<dbReference type="InterPro" id="IPR039787">
    <property type="entry name" value="ENDOU"/>
</dbReference>
<dbReference type="RefSeq" id="XP_011669787.2">
    <property type="nucleotide sequence ID" value="XM_011671485.2"/>
</dbReference>
<feature type="domain" description="SMB" evidence="13">
    <location>
        <begin position="22"/>
        <end position="64"/>
    </location>
</feature>
<keyword evidence="10 12" id="KW-0464">Manganese</keyword>
<keyword evidence="7 12" id="KW-0378">Hydrolase</keyword>
<dbReference type="SUPFAM" id="SSF90188">
    <property type="entry name" value="Somatomedin B domain"/>
    <property type="match status" value="5"/>
</dbReference>
<keyword evidence="4 12" id="KW-0540">Nuclease</keyword>
<keyword evidence="11" id="KW-0456">Lyase</keyword>
<dbReference type="GO" id="GO:0016787">
    <property type="term" value="F:hydrolase activity"/>
    <property type="evidence" value="ECO:0007669"/>
    <property type="project" value="UniProtKB-KW"/>
</dbReference>
<evidence type="ECO:0000256" key="8">
    <source>
        <dbReference type="ARBA" id="ARBA00022884"/>
    </source>
</evidence>
<comment type="subunit">
    <text evidence="3 12">Monomer.</text>
</comment>
<keyword evidence="5 12" id="KW-0479">Metal-binding</keyword>
<dbReference type="PANTHER" id="PTHR12439">
    <property type="entry name" value="PLACENTAL PROTEIN 11-RELATED"/>
    <property type="match status" value="1"/>
</dbReference>
<reference evidence="16" key="1">
    <citation type="submission" date="2015-02" db="EMBL/GenBank/DDBJ databases">
        <title>Genome sequencing for Strongylocentrotus purpuratus.</title>
        <authorList>
            <person name="Murali S."/>
            <person name="Liu Y."/>
            <person name="Vee V."/>
            <person name="English A."/>
            <person name="Wang M."/>
            <person name="Skinner E."/>
            <person name="Han Y."/>
            <person name="Muzny D.M."/>
            <person name="Worley K.C."/>
            <person name="Gibbs R.A."/>
        </authorList>
    </citation>
    <scope>NUCLEOTIDE SEQUENCE</scope>
</reference>
<evidence type="ECO:0000256" key="6">
    <source>
        <dbReference type="ARBA" id="ARBA00022759"/>
    </source>
</evidence>
<dbReference type="GO" id="GO:0004521">
    <property type="term" value="F:RNA endonuclease activity"/>
    <property type="evidence" value="ECO:0007669"/>
    <property type="project" value="UniProtKB-UniRule"/>
</dbReference>
<dbReference type="InterPro" id="IPR018998">
    <property type="entry name" value="EndoU_C"/>
</dbReference>
<proteinExistence type="inferred from homology"/>
<evidence type="ECO:0000256" key="4">
    <source>
        <dbReference type="ARBA" id="ARBA00022722"/>
    </source>
</evidence>
<dbReference type="PANTHER" id="PTHR12439:SF42">
    <property type="entry name" value="ENDORIBONUCLEASE-RELATED"/>
    <property type="match status" value="1"/>
</dbReference>
<evidence type="ECO:0000256" key="10">
    <source>
        <dbReference type="ARBA" id="ARBA00023211"/>
    </source>
</evidence>
<dbReference type="Proteomes" id="UP000007110">
    <property type="component" value="Unassembled WGS sequence"/>
</dbReference>
<comment type="catalytic activity">
    <reaction evidence="12">
        <text>ribonucleotidyl-uridine-RNA = a 5'-end dephospho-uridine-RNA + a 3'-end 2',3'-cyclophospho-ribonucleotide-RNA</text>
        <dbReference type="Rhea" id="RHEA:67792"/>
        <dbReference type="Rhea" id="RHEA-COMP:10464"/>
        <dbReference type="Rhea" id="RHEA-COMP:17354"/>
        <dbReference type="Rhea" id="RHEA-COMP:17356"/>
        <dbReference type="ChEBI" id="CHEBI:83064"/>
        <dbReference type="ChEBI" id="CHEBI:173117"/>
        <dbReference type="ChEBI" id="CHEBI:173224"/>
    </reaction>
</comment>
<sequence length="497" mass="55845">MKSVFCLLVLLPAVFSLTYTPGTDTCKDRCIDHYDLYNLCQCTENCELFGDCCLDFYVHCVDPPVDEDSCEGLCGLFTSGKPCQCNDGCLDFGDCCDDYDQFCGGGGVDPDLTCVDRCGNGYDPGLPCQCNDQCDQFGNCCDDYQDECLLNDNYCKGRCDTDYDSALPCQCNLECPNYGNCCPDFDTECTASCDERCDDPFDSNQPCQCNTACTSKSDCCPDYNEICLNGTGPVPITEADITELAESLWTLDVNRLSPVNDYVINKQAQVGDGDDVDMSPDPFFTSVNESALSSRTYQAFIALMDNYISDTQAFEIYTLEELAEIEEFLDAIFESDVMSTTTQFFIDKGWYENEAEYREWAKEVWFGNYSRKQSDQNFGSSGFEHVFLGETRSSGVTGFHNWLQFYFQEKAGDLEYYGYVRENEPNQKGLAFVWKNVKKDFGSMIIGSSPEFEFAMFSVCFRVKGGAQCPFTLDGSPTRIQTYNIREIYIGSAYFIV</sequence>
<dbReference type="InterPro" id="IPR036024">
    <property type="entry name" value="Somatomedin_B-like_dom_sf"/>
</dbReference>
<evidence type="ECO:0000256" key="7">
    <source>
        <dbReference type="ARBA" id="ARBA00022801"/>
    </source>
</evidence>
<evidence type="ECO:0000313" key="16">
    <source>
        <dbReference type="Proteomes" id="UP000007110"/>
    </source>
</evidence>